<organism evidence="7 8">
    <name type="scientific">Apiospora saccharicola</name>
    <dbReference type="NCBI Taxonomy" id="335842"/>
    <lineage>
        <taxon>Eukaryota</taxon>
        <taxon>Fungi</taxon>
        <taxon>Dikarya</taxon>
        <taxon>Ascomycota</taxon>
        <taxon>Pezizomycotina</taxon>
        <taxon>Sordariomycetes</taxon>
        <taxon>Xylariomycetidae</taxon>
        <taxon>Amphisphaeriales</taxon>
        <taxon>Apiosporaceae</taxon>
        <taxon>Apiospora</taxon>
    </lineage>
</organism>
<feature type="region of interest" description="Disordered" evidence="5">
    <location>
        <begin position="58"/>
        <end position="220"/>
    </location>
</feature>
<dbReference type="InterPro" id="IPR008422">
    <property type="entry name" value="KN_HD"/>
</dbReference>
<evidence type="ECO:0000256" key="4">
    <source>
        <dbReference type="PROSITE-ProRule" id="PRU00108"/>
    </source>
</evidence>
<evidence type="ECO:0000256" key="1">
    <source>
        <dbReference type="ARBA" id="ARBA00023125"/>
    </source>
</evidence>
<feature type="region of interest" description="Disordered" evidence="5">
    <location>
        <begin position="378"/>
        <end position="443"/>
    </location>
</feature>
<dbReference type="Pfam" id="PF05920">
    <property type="entry name" value="Homeobox_KN"/>
    <property type="match status" value="1"/>
</dbReference>
<feature type="domain" description="Homeobox" evidence="6">
    <location>
        <begin position="286"/>
        <end position="372"/>
    </location>
</feature>
<comment type="subcellular location">
    <subcellularLocation>
        <location evidence="4">Nucleus</location>
    </subcellularLocation>
</comment>
<dbReference type="InterPro" id="IPR009057">
    <property type="entry name" value="Homeodomain-like_sf"/>
</dbReference>
<evidence type="ECO:0000313" key="7">
    <source>
        <dbReference type="EMBL" id="KAK8082503.1"/>
    </source>
</evidence>
<dbReference type="Gene3D" id="1.10.10.60">
    <property type="entry name" value="Homeodomain-like"/>
    <property type="match status" value="1"/>
</dbReference>
<evidence type="ECO:0000256" key="5">
    <source>
        <dbReference type="SAM" id="MobiDB-lite"/>
    </source>
</evidence>
<dbReference type="SUPFAM" id="SSF46689">
    <property type="entry name" value="Homeodomain-like"/>
    <property type="match status" value="1"/>
</dbReference>
<feature type="DNA-binding region" description="Homeobox" evidence="4">
    <location>
        <begin position="288"/>
        <end position="373"/>
    </location>
</feature>
<dbReference type="InterPro" id="IPR001356">
    <property type="entry name" value="HD"/>
</dbReference>
<keyword evidence="8" id="KW-1185">Reference proteome</keyword>
<evidence type="ECO:0000256" key="3">
    <source>
        <dbReference type="ARBA" id="ARBA00023242"/>
    </source>
</evidence>
<dbReference type="InterPro" id="IPR050224">
    <property type="entry name" value="TALE_homeobox"/>
</dbReference>
<dbReference type="EMBL" id="JAQQWM010000001">
    <property type="protein sequence ID" value="KAK8082503.1"/>
    <property type="molecule type" value="Genomic_DNA"/>
</dbReference>
<proteinExistence type="predicted"/>
<keyword evidence="2 4" id="KW-0371">Homeobox</keyword>
<protein>
    <recommendedName>
        <fullName evidence="6">Homeobox domain-containing protein</fullName>
    </recommendedName>
</protein>
<accession>A0ABR1WKE8</accession>
<gene>
    <name evidence="7" type="ORF">PG996_001284</name>
</gene>
<sequence>MSTLTMPAPQQHTGFHREFAWQETRSSEPVHQSRNNMKKIALPSIRQAFPELQLRVQHDGAARTPSSTTSPVAGPAGTMTPPEYVHSPNCSSKRRRLSFEDDREGERASQVPRLYTNPGAPMVMHQSPPSRSIPRPAQESWPSPSRTSPYLPSGALPSMQTPAPMEVRERIEARPTLPSLPRMEFDRNPAPMHRVRSQSGDEYMPESMRPRVSHPSGPSMEAPAPVYRAPNYSYGGYHPSRVQSMSVGSIHPFDRAPFSAAAAYGHHFQDSFMRMGDYGMGMGGDNKQRKRRGNLPKETTDKLRAWFVAHLHHPYPTEDEKQSLMRQTGLQMSKFTSSTELGFRRLGTNIFSSSSDQISNWFINARRRQLPTMINNARAESDAMSGRGGDGKVLPSTERADYDHSAKRNSVPLSEGEASNFDDVELDGMTRRRGSSHFKRGSI</sequence>
<dbReference type="SMART" id="SM00389">
    <property type="entry name" value="HOX"/>
    <property type="match status" value="1"/>
</dbReference>
<dbReference type="PANTHER" id="PTHR11850">
    <property type="entry name" value="HOMEOBOX PROTEIN TRANSCRIPTION FACTORS"/>
    <property type="match status" value="1"/>
</dbReference>
<feature type="compositionally biased region" description="Polar residues" evidence="5">
    <location>
        <begin position="140"/>
        <end position="150"/>
    </location>
</feature>
<dbReference type="Proteomes" id="UP001446871">
    <property type="component" value="Unassembled WGS sequence"/>
</dbReference>
<name>A0ABR1WKE8_9PEZI</name>
<feature type="compositionally biased region" description="Basic and acidic residues" evidence="5">
    <location>
        <begin position="97"/>
        <end position="107"/>
    </location>
</feature>
<evidence type="ECO:0000259" key="6">
    <source>
        <dbReference type="PROSITE" id="PS50071"/>
    </source>
</evidence>
<dbReference type="PROSITE" id="PS50071">
    <property type="entry name" value="HOMEOBOX_2"/>
    <property type="match status" value="1"/>
</dbReference>
<dbReference type="CDD" id="cd00086">
    <property type="entry name" value="homeodomain"/>
    <property type="match status" value="1"/>
</dbReference>
<evidence type="ECO:0000256" key="2">
    <source>
        <dbReference type="ARBA" id="ARBA00023155"/>
    </source>
</evidence>
<evidence type="ECO:0000313" key="8">
    <source>
        <dbReference type="Proteomes" id="UP001446871"/>
    </source>
</evidence>
<feature type="compositionally biased region" description="Basic residues" evidence="5">
    <location>
        <begin position="431"/>
        <end position="443"/>
    </location>
</feature>
<keyword evidence="3 4" id="KW-0539">Nucleus</keyword>
<comment type="caution">
    <text evidence="7">The sequence shown here is derived from an EMBL/GenBank/DDBJ whole genome shotgun (WGS) entry which is preliminary data.</text>
</comment>
<reference evidence="7 8" key="1">
    <citation type="submission" date="2023-01" db="EMBL/GenBank/DDBJ databases">
        <title>Analysis of 21 Apiospora genomes using comparative genomics revels a genus with tremendous synthesis potential of carbohydrate active enzymes and secondary metabolites.</title>
        <authorList>
            <person name="Sorensen T."/>
        </authorList>
    </citation>
    <scope>NUCLEOTIDE SEQUENCE [LARGE SCALE GENOMIC DNA]</scope>
    <source>
        <strain evidence="7 8">CBS 83171</strain>
    </source>
</reference>
<keyword evidence="1 4" id="KW-0238">DNA-binding</keyword>